<dbReference type="EMBL" id="OZ019895">
    <property type="protein sequence ID" value="CAK9220337.1"/>
    <property type="molecule type" value="Genomic_DNA"/>
</dbReference>
<evidence type="ECO:0000313" key="2">
    <source>
        <dbReference type="EMBL" id="CAK9220337.1"/>
    </source>
</evidence>
<name>A0ABP0UFZ6_9BRYO</name>
<keyword evidence="1" id="KW-0812">Transmembrane</keyword>
<evidence type="ECO:0000256" key="1">
    <source>
        <dbReference type="SAM" id="Phobius"/>
    </source>
</evidence>
<keyword evidence="1" id="KW-0472">Membrane</keyword>
<reference evidence="2" key="1">
    <citation type="submission" date="2024-02" db="EMBL/GenBank/DDBJ databases">
        <authorList>
            <consortium name="ELIXIR-Norway"/>
            <consortium name="Elixir Norway"/>
        </authorList>
    </citation>
    <scope>NUCLEOTIDE SEQUENCE</scope>
</reference>
<gene>
    <name evidence="2" type="ORF">CSSPTR1EN2_LOCUS15406</name>
</gene>
<evidence type="ECO:0000313" key="3">
    <source>
        <dbReference type="Proteomes" id="UP001497512"/>
    </source>
</evidence>
<sequence>MASGIMVSRRNRQQLGDTMGSILRLVVAIFVNGVMTILWPVVAPIMLAVQLWNSLPSFRQVCRAVPTRLSDIPTPRRVWNSIPSVCQVVNAIVNAVRAQFNDYMAHMNPAALGSVSAAPPTRAF</sequence>
<protein>
    <submittedName>
        <fullName evidence="2">Uncharacterized protein</fullName>
    </submittedName>
</protein>
<proteinExistence type="predicted"/>
<dbReference type="Proteomes" id="UP001497512">
    <property type="component" value="Chromosome 3"/>
</dbReference>
<accession>A0ABP0UFZ6</accession>
<keyword evidence="1" id="KW-1133">Transmembrane helix</keyword>
<feature type="transmembrane region" description="Helical" evidence="1">
    <location>
        <begin position="21"/>
        <end position="52"/>
    </location>
</feature>
<keyword evidence="3" id="KW-1185">Reference proteome</keyword>
<organism evidence="2 3">
    <name type="scientific">Sphagnum troendelagicum</name>
    <dbReference type="NCBI Taxonomy" id="128251"/>
    <lineage>
        <taxon>Eukaryota</taxon>
        <taxon>Viridiplantae</taxon>
        <taxon>Streptophyta</taxon>
        <taxon>Embryophyta</taxon>
        <taxon>Bryophyta</taxon>
        <taxon>Sphagnophytina</taxon>
        <taxon>Sphagnopsida</taxon>
        <taxon>Sphagnales</taxon>
        <taxon>Sphagnaceae</taxon>
        <taxon>Sphagnum</taxon>
    </lineage>
</organism>